<organism evidence="3 4">
    <name type="scientific">Pleurodeles waltl</name>
    <name type="common">Iberian ribbed newt</name>
    <dbReference type="NCBI Taxonomy" id="8319"/>
    <lineage>
        <taxon>Eukaryota</taxon>
        <taxon>Metazoa</taxon>
        <taxon>Chordata</taxon>
        <taxon>Craniata</taxon>
        <taxon>Vertebrata</taxon>
        <taxon>Euteleostomi</taxon>
        <taxon>Amphibia</taxon>
        <taxon>Batrachia</taxon>
        <taxon>Caudata</taxon>
        <taxon>Salamandroidea</taxon>
        <taxon>Salamandridae</taxon>
        <taxon>Pleurodelinae</taxon>
        <taxon>Pleurodeles</taxon>
    </lineage>
</organism>
<evidence type="ECO:0000256" key="2">
    <source>
        <dbReference type="SAM" id="MobiDB-lite"/>
    </source>
</evidence>
<keyword evidence="1" id="KW-0175">Coiled coil</keyword>
<gene>
    <name evidence="3" type="ORF">NDU88_005401</name>
</gene>
<dbReference type="EMBL" id="JANPWB010000015">
    <property type="protein sequence ID" value="KAJ1092290.1"/>
    <property type="molecule type" value="Genomic_DNA"/>
</dbReference>
<evidence type="ECO:0000256" key="1">
    <source>
        <dbReference type="SAM" id="Coils"/>
    </source>
</evidence>
<keyword evidence="4" id="KW-1185">Reference proteome</keyword>
<feature type="region of interest" description="Disordered" evidence="2">
    <location>
        <begin position="209"/>
        <end position="242"/>
    </location>
</feature>
<reference evidence="3" key="1">
    <citation type="journal article" date="2022" name="bioRxiv">
        <title>Sequencing and chromosome-scale assembly of the giantPleurodeles waltlgenome.</title>
        <authorList>
            <person name="Brown T."/>
            <person name="Elewa A."/>
            <person name="Iarovenko S."/>
            <person name="Subramanian E."/>
            <person name="Araus A.J."/>
            <person name="Petzold A."/>
            <person name="Susuki M."/>
            <person name="Suzuki K.-i.T."/>
            <person name="Hayashi T."/>
            <person name="Toyoda A."/>
            <person name="Oliveira C."/>
            <person name="Osipova E."/>
            <person name="Leigh N.D."/>
            <person name="Simon A."/>
            <person name="Yun M.H."/>
        </authorList>
    </citation>
    <scope>NUCLEOTIDE SEQUENCE</scope>
    <source>
        <strain evidence="3">20211129_DDA</strain>
        <tissue evidence="3">Liver</tissue>
    </source>
</reference>
<dbReference type="Proteomes" id="UP001066276">
    <property type="component" value="Chromosome 11"/>
</dbReference>
<proteinExistence type="predicted"/>
<dbReference type="AlphaFoldDB" id="A0AAV7LP02"/>
<accession>A0AAV7LP02</accession>
<name>A0AAV7LP02_PLEWA</name>
<sequence length="242" mass="26845">MGADDPIKDRSGARPIKGLDRAFDALLLCGARGRLSAVQTPDAETRCASAAQHGFGASPGTGQTGFCIKERTSGTIPNGLQVRNEPGLFVENRKCIETWTLIVNRCSCDWTLLNIETAHEMVVIEQQEIEELEKALKESMALDNAKNILGELNPEVDGNSVKLRKDISRLNCEGIFPYLQKDYYQGRDQGGEMISRGRLMLLRGGGKKHVTFSESSGSSSEEEDHMQEGKKLLRERRTEQQF</sequence>
<evidence type="ECO:0000313" key="4">
    <source>
        <dbReference type="Proteomes" id="UP001066276"/>
    </source>
</evidence>
<protein>
    <submittedName>
        <fullName evidence="3">Uncharacterized protein</fullName>
    </submittedName>
</protein>
<feature type="compositionally biased region" description="Basic and acidic residues" evidence="2">
    <location>
        <begin position="226"/>
        <end position="242"/>
    </location>
</feature>
<feature type="coiled-coil region" evidence="1">
    <location>
        <begin position="115"/>
        <end position="142"/>
    </location>
</feature>
<comment type="caution">
    <text evidence="3">The sequence shown here is derived from an EMBL/GenBank/DDBJ whole genome shotgun (WGS) entry which is preliminary data.</text>
</comment>
<evidence type="ECO:0000313" key="3">
    <source>
        <dbReference type="EMBL" id="KAJ1092290.1"/>
    </source>
</evidence>